<dbReference type="HOGENOM" id="CLU_790068_0_0_1"/>
<comment type="cofactor">
    <cofactor evidence="1">
        <name>heme b</name>
        <dbReference type="ChEBI" id="CHEBI:60344"/>
    </cofactor>
</comment>
<dbReference type="PANTHER" id="PTHR33577">
    <property type="entry name" value="STERIGMATOCYSTIN BIOSYNTHESIS PEROXIDASE STCC-RELATED"/>
    <property type="match status" value="1"/>
</dbReference>
<dbReference type="Pfam" id="PF01328">
    <property type="entry name" value="Peroxidase_2"/>
    <property type="match status" value="1"/>
</dbReference>
<proteinExistence type="inferred from homology"/>
<keyword evidence="6" id="KW-0408">Iron</keyword>
<name>F4RMS8_MELLP</name>
<dbReference type="GeneID" id="18934464"/>
<comment type="similarity">
    <text evidence="7">Belongs to the chloroperoxidase family.</text>
</comment>
<dbReference type="InterPro" id="IPR036851">
    <property type="entry name" value="Chloroperoxidase-like_sf"/>
</dbReference>
<protein>
    <recommendedName>
        <fullName evidence="8">Heme haloperoxidase family profile domain-containing protein</fullName>
    </recommendedName>
</protein>
<dbReference type="GO" id="GO:0004601">
    <property type="term" value="F:peroxidase activity"/>
    <property type="evidence" value="ECO:0007669"/>
    <property type="project" value="UniProtKB-KW"/>
</dbReference>
<evidence type="ECO:0000256" key="7">
    <source>
        <dbReference type="ARBA" id="ARBA00025795"/>
    </source>
</evidence>
<dbReference type="VEuPathDB" id="FungiDB:MELLADRAFT_87309"/>
<keyword evidence="3" id="KW-0349">Heme</keyword>
<dbReference type="eggNOG" id="ENOG502QTVQ">
    <property type="taxonomic scope" value="Eukaryota"/>
</dbReference>
<evidence type="ECO:0000256" key="1">
    <source>
        <dbReference type="ARBA" id="ARBA00001970"/>
    </source>
</evidence>
<evidence type="ECO:0000259" key="8">
    <source>
        <dbReference type="PROSITE" id="PS51405"/>
    </source>
</evidence>
<dbReference type="GO" id="GO:0046872">
    <property type="term" value="F:metal ion binding"/>
    <property type="evidence" value="ECO:0007669"/>
    <property type="project" value="UniProtKB-KW"/>
</dbReference>
<dbReference type="InParanoid" id="F4RMS8"/>
<dbReference type="OrthoDB" id="2500170at2759"/>
<dbReference type="SUPFAM" id="SSF47571">
    <property type="entry name" value="Cloroperoxidase"/>
    <property type="match status" value="1"/>
</dbReference>
<keyword evidence="5" id="KW-0560">Oxidoreductase</keyword>
<evidence type="ECO:0000256" key="2">
    <source>
        <dbReference type="ARBA" id="ARBA00022559"/>
    </source>
</evidence>
<dbReference type="PROSITE" id="PS51405">
    <property type="entry name" value="HEME_HALOPEROXIDASE"/>
    <property type="match status" value="1"/>
</dbReference>
<sequence length="351" mass="39423">MDCSLDGKFYPVKYLYLAYKKILTTIFHFYRQFGTLFILDVADWFIAFLNIISPNQPVDQNVPKPFSPESPPPFFEHPFIYLICLLAWIIGPDLSPDWLNQWSVWKGLGPDGRWAEVNLYEAKEGSRSPCPALNALANHGIINPSGCELTFHQITSAAARAYNCSPAFAIRSLLGAYPIVEGRQTIKLSDLSAHGIIAHDASLLRSSHRINTGPDIYSPAYARYKDVQSHPWPDLINRFFPAGDCPVTPRECSEALSIRRAECQAENPRFHRTLQTDIIGCMNCSVLLTVTGGDRKVIRNLTGIAGYEQFDRDWKPAGRQAYGISGARLQFLGAWIGFGTDSYFLAKRRDI</sequence>
<dbReference type="Proteomes" id="UP000001072">
    <property type="component" value="Unassembled WGS sequence"/>
</dbReference>
<dbReference type="KEGG" id="mlr:MELLADRAFT_87309"/>
<dbReference type="AlphaFoldDB" id="F4RMS8"/>
<accession>F4RMS8</accession>
<keyword evidence="2" id="KW-0575">Peroxidase</keyword>
<evidence type="ECO:0000256" key="4">
    <source>
        <dbReference type="ARBA" id="ARBA00022723"/>
    </source>
</evidence>
<dbReference type="RefSeq" id="XP_007410400.1">
    <property type="nucleotide sequence ID" value="XM_007410338.1"/>
</dbReference>
<dbReference type="InterPro" id="IPR000028">
    <property type="entry name" value="Chloroperoxidase"/>
</dbReference>
<reference evidence="10" key="1">
    <citation type="journal article" date="2011" name="Proc. Natl. Acad. Sci. U.S.A.">
        <title>Obligate biotrophy features unraveled by the genomic analysis of rust fungi.</title>
        <authorList>
            <person name="Duplessis S."/>
            <person name="Cuomo C.A."/>
            <person name="Lin Y.-C."/>
            <person name="Aerts A."/>
            <person name="Tisserant E."/>
            <person name="Veneault-Fourrey C."/>
            <person name="Joly D.L."/>
            <person name="Hacquard S."/>
            <person name="Amselem J."/>
            <person name="Cantarel B.L."/>
            <person name="Chiu R."/>
            <person name="Coutinho P.M."/>
            <person name="Feau N."/>
            <person name="Field M."/>
            <person name="Frey P."/>
            <person name="Gelhaye E."/>
            <person name="Goldberg J."/>
            <person name="Grabherr M.G."/>
            <person name="Kodira C.D."/>
            <person name="Kohler A."/>
            <person name="Kuees U."/>
            <person name="Lindquist E.A."/>
            <person name="Lucas S.M."/>
            <person name="Mago R."/>
            <person name="Mauceli E."/>
            <person name="Morin E."/>
            <person name="Murat C."/>
            <person name="Pangilinan J.L."/>
            <person name="Park R."/>
            <person name="Pearson M."/>
            <person name="Quesneville H."/>
            <person name="Rouhier N."/>
            <person name="Sakthikumar S."/>
            <person name="Salamov A.A."/>
            <person name="Schmutz J."/>
            <person name="Selles B."/>
            <person name="Shapiro H."/>
            <person name="Tanguay P."/>
            <person name="Tuskan G.A."/>
            <person name="Henrissat B."/>
            <person name="Van de Peer Y."/>
            <person name="Rouze P."/>
            <person name="Ellis J.G."/>
            <person name="Dodds P.N."/>
            <person name="Schein J.E."/>
            <person name="Zhong S."/>
            <person name="Hamelin R.C."/>
            <person name="Grigoriev I.V."/>
            <person name="Szabo L.J."/>
            <person name="Martin F."/>
        </authorList>
    </citation>
    <scope>NUCLEOTIDE SEQUENCE [LARGE SCALE GENOMIC DNA]</scope>
    <source>
        <strain evidence="10">98AG31 / pathotype 3-4-7</strain>
    </source>
</reference>
<keyword evidence="10" id="KW-1185">Reference proteome</keyword>
<feature type="domain" description="Heme haloperoxidase family profile" evidence="8">
    <location>
        <begin position="110"/>
        <end position="333"/>
    </location>
</feature>
<evidence type="ECO:0000313" key="10">
    <source>
        <dbReference type="Proteomes" id="UP000001072"/>
    </source>
</evidence>
<evidence type="ECO:0000256" key="6">
    <source>
        <dbReference type="ARBA" id="ARBA00023004"/>
    </source>
</evidence>
<evidence type="ECO:0000256" key="3">
    <source>
        <dbReference type="ARBA" id="ARBA00022617"/>
    </source>
</evidence>
<evidence type="ECO:0000256" key="5">
    <source>
        <dbReference type="ARBA" id="ARBA00023002"/>
    </source>
</evidence>
<gene>
    <name evidence="9" type="ORF">MELLADRAFT_87309</name>
</gene>
<dbReference type="Gene3D" id="1.10.489.10">
    <property type="entry name" value="Chloroperoxidase-like"/>
    <property type="match status" value="1"/>
</dbReference>
<dbReference type="EMBL" id="GL883109">
    <property type="protein sequence ID" value="EGG06162.1"/>
    <property type="molecule type" value="Genomic_DNA"/>
</dbReference>
<dbReference type="PANTHER" id="PTHR33577:SF18">
    <property type="entry name" value="HEME HALOPEROXIDASE FAMILY PROFILE DOMAIN-CONTAINING PROTEIN"/>
    <property type="match status" value="1"/>
</dbReference>
<organism evidence="10">
    <name type="scientific">Melampsora larici-populina (strain 98AG31 / pathotype 3-4-7)</name>
    <name type="common">Poplar leaf rust fungus</name>
    <dbReference type="NCBI Taxonomy" id="747676"/>
    <lineage>
        <taxon>Eukaryota</taxon>
        <taxon>Fungi</taxon>
        <taxon>Dikarya</taxon>
        <taxon>Basidiomycota</taxon>
        <taxon>Pucciniomycotina</taxon>
        <taxon>Pucciniomycetes</taxon>
        <taxon>Pucciniales</taxon>
        <taxon>Melampsoraceae</taxon>
        <taxon>Melampsora</taxon>
    </lineage>
</organism>
<evidence type="ECO:0000313" key="9">
    <source>
        <dbReference type="EMBL" id="EGG06162.1"/>
    </source>
</evidence>
<keyword evidence="4" id="KW-0479">Metal-binding</keyword>